<dbReference type="GO" id="GO:0007165">
    <property type="term" value="P:signal transduction"/>
    <property type="evidence" value="ECO:0007669"/>
    <property type="project" value="InterPro"/>
</dbReference>
<dbReference type="Proteomes" id="UP000316238">
    <property type="component" value="Unassembled WGS sequence"/>
</dbReference>
<organism evidence="3 4">
    <name type="scientific">Candidatus Electronema aureum</name>
    <dbReference type="NCBI Taxonomy" id="2005002"/>
    <lineage>
        <taxon>Bacteria</taxon>
        <taxon>Pseudomonadati</taxon>
        <taxon>Thermodesulfobacteriota</taxon>
        <taxon>Desulfobulbia</taxon>
        <taxon>Desulfobulbales</taxon>
        <taxon>Desulfobulbaceae</taxon>
        <taxon>Candidatus Electronema</taxon>
    </lineage>
</organism>
<keyword evidence="1" id="KW-0472">Membrane</keyword>
<dbReference type="GO" id="GO:0016020">
    <property type="term" value="C:membrane"/>
    <property type="evidence" value="ECO:0007669"/>
    <property type="project" value="InterPro"/>
</dbReference>
<dbReference type="AlphaFoldDB" id="A0A521G5A0"/>
<evidence type="ECO:0000259" key="2">
    <source>
        <dbReference type="PROSITE" id="PS50885"/>
    </source>
</evidence>
<feature type="transmembrane region" description="Helical" evidence="1">
    <location>
        <begin position="258"/>
        <end position="280"/>
    </location>
</feature>
<dbReference type="Gene3D" id="6.10.340.10">
    <property type="match status" value="1"/>
</dbReference>
<evidence type="ECO:0000256" key="1">
    <source>
        <dbReference type="SAM" id="Phobius"/>
    </source>
</evidence>
<dbReference type="CDD" id="cd06225">
    <property type="entry name" value="HAMP"/>
    <property type="match status" value="1"/>
</dbReference>
<dbReference type="SMART" id="SM00304">
    <property type="entry name" value="HAMP"/>
    <property type="match status" value="1"/>
</dbReference>
<proteinExistence type="predicted"/>
<keyword evidence="1" id="KW-0812">Transmembrane</keyword>
<sequence length="337" mass="36444">MLVICEDCAKKYHIDESRIPGQRAKFSCKACGHIIVVEKPESQDVSIAVPPPDSNAEAVSQAGRKTAAEAVNAAAAKGRGKPFALYLLALLFLSFLAAGGSFLFFYFRSIPSLLAYESELRSLALAVSLEQTVRTPLLRKDYLLVNQETERIAQLPGVAYAAVVNEKGTAVAGFFNAQAGFDSRFIQQMKEKGFPVDVLAQNGLKAGAKEGSAKINVGDLPIYDRVLALTEADSEVHVGISAAAIDQTARQLLLSPLLFVPAGLALLSALLLFVLFDWLIVRPARTLTNIANRVSLGELDLAITAEGSREMRDLGTALERMRHSVRIAVERLTIKPH</sequence>
<gene>
    <name evidence="3" type="ORF">CDV28_102199</name>
</gene>
<evidence type="ECO:0000313" key="3">
    <source>
        <dbReference type="EMBL" id="TAA76071.1"/>
    </source>
</evidence>
<protein>
    <submittedName>
        <fullName evidence="3">HAMP domain-containing protein</fullName>
    </submittedName>
</protein>
<reference evidence="3" key="1">
    <citation type="submission" date="2017-07" db="EMBL/GenBank/DDBJ databases">
        <title>The cable genome - Insights into the physiology and evolution of filamentous bacteria capable of sulfide oxidation via long distance electron transfer.</title>
        <authorList>
            <person name="Thorup C."/>
            <person name="Bjerg J.T."/>
            <person name="Schreiber L."/>
            <person name="Nielsen L.P."/>
            <person name="Kjeldsen K.U."/>
            <person name="Boesen T."/>
            <person name="Boggild A."/>
            <person name="Meysman F."/>
            <person name="Geelhoed J."/>
            <person name="Schramm A."/>
        </authorList>
    </citation>
    <scope>NUCLEOTIDE SEQUENCE [LARGE SCALE GENOMIC DNA]</scope>
    <source>
        <strain evidence="3">GS</strain>
    </source>
</reference>
<feature type="domain" description="HAMP" evidence="2">
    <location>
        <begin position="278"/>
        <end position="330"/>
    </location>
</feature>
<evidence type="ECO:0000313" key="4">
    <source>
        <dbReference type="Proteomes" id="UP000316238"/>
    </source>
</evidence>
<dbReference type="Pfam" id="PF13717">
    <property type="entry name" value="Zn_ribbon_4"/>
    <property type="match status" value="1"/>
</dbReference>
<dbReference type="InterPro" id="IPR011723">
    <property type="entry name" value="Znf/thioredoxin_put"/>
</dbReference>
<comment type="caution">
    <text evidence="3">The sequence shown here is derived from an EMBL/GenBank/DDBJ whole genome shotgun (WGS) entry which is preliminary data.</text>
</comment>
<dbReference type="SUPFAM" id="SSF158472">
    <property type="entry name" value="HAMP domain-like"/>
    <property type="match status" value="1"/>
</dbReference>
<dbReference type="PROSITE" id="PS50885">
    <property type="entry name" value="HAMP"/>
    <property type="match status" value="1"/>
</dbReference>
<keyword evidence="1" id="KW-1133">Transmembrane helix</keyword>
<feature type="transmembrane region" description="Helical" evidence="1">
    <location>
        <begin position="83"/>
        <end position="107"/>
    </location>
</feature>
<name>A0A521G5A0_9BACT</name>
<dbReference type="InterPro" id="IPR003660">
    <property type="entry name" value="HAMP_dom"/>
</dbReference>
<dbReference type="EMBL" id="NQJD01000002">
    <property type="protein sequence ID" value="TAA76071.1"/>
    <property type="molecule type" value="Genomic_DNA"/>
</dbReference>
<dbReference type="Pfam" id="PF00672">
    <property type="entry name" value="HAMP"/>
    <property type="match status" value="1"/>
</dbReference>
<accession>A0A521G5A0</accession>
<keyword evidence="4" id="KW-1185">Reference proteome</keyword>